<dbReference type="PROSITE" id="PS50979">
    <property type="entry name" value="BC"/>
    <property type="match status" value="1"/>
</dbReference>
<feature type="region of interest" description="Disordered" evidence="8">
    <location>
        <begin position="376"/>
        <end position="401"/>
    </location>
</feature>
<feature type="domain" description="Biotin carboxylation" evidence="11">
    <location>
        <begin position="1"/>
        <end position="471"/>
    </location>
</feature>
<dbReference type="Gene3D" id="2.40.50.100">
    <property type="match status" value="1"/>
</dbReference>
<dbReference type="PROSITE" id="PS50968">
    <property type="entry name" value="BIOTINYL_LIPOYL"/>
    <property type="match status" value="1"/>
</dbReference>
<accession>A0ABQ2M4S1</accession>
<evidence type="ECO:0000256" key="5">
    <source>
        <dbReference type="ARBA" id="ARBA00022840"/>
    </source>
</evidence>
<dbReference type="PROSITE" id="PS00867">
    <property type="entry name" value="CPSASE_2"/>
    <property type="match status" value="1"/>
</dbReference>
<dbReference type="InterPro" id="IPR050856">
    <property type="entry name" value="Biotin_carboxylase_complex"/>
</dbReference>
<dbReference type="InterPro" id="IPR005481">
    <property type="entry name" value="BC-like_N"/>
</dbReference>
<dbReference type="InterPro" id="IPR001882">
    <property type="entry name" value="Biotin_BS"/>
</dbReference>
<sequence length="721" mass="75501">MFDTVLVANRGEIAVRVIRTLRQLGVTSVAVHSDADAGARHVREADRAVRIGPAAAAESYLSATRLLKAAARGGAQAVHPGYGFLAENAAFARACAEAGLVFVGPPAEAVELMGDKIRAKETVRQAGVPVVPGSSGSGLSDAQLADAAREIGMPVLLKPSAGGGGKGMRLVRDESALPEEIAAARREALGSFGDDTLLVERWIDRPRHIEIQVLADAHGNVVHLGERECSLQRRHQKIIEEAPSPLLDEATREAMGRAAVDAARSCGYRGAGTVEFIVPGEAPGAPGDGTPRPYYFMEMNTRLQVEHPVTEMITGLDLVEWQLRVAAGERLPFTQADISLDGHAVEARICAETARLSAQEGRVDFLPSAGTVLKLREPGGGQDGEPADGSVRTDSGLLTGSEVGTTYDPMLAKVIAHGPDRPTALRRLRGALAGTVVLGVETNTGFLRRLLAHDAVAAGDLDTGLVDRDAASLVPREVPDEVYAAAALLRQWALEPAEPAAAAGATDAGWTDPFSLPSGWRLGGEPAWTVHHVRVPGHEPVAVRVRGRSPLPRRRDALEAQVRVGSSEQRTARLTVDAATDRLLLDWDGLTVSLDHAPAGSGHWLGLDGDSWHIQDHDPVAAALRGGAGAHGADALTAPMPGTVTVVKAAAGDEVTAGQSLLVVEAMKMEHVITAPHDGTVTELDVTAGSTVAMDQVLAVVEPHESGTSGTSGTQEKEAEA</sequence>
<comment type="cofactor">
    <cofactor evidence="1">
        <name>biotin</name>
        <dbReference type="ChEBI" id="CHEBI:57586"/>
    </cofactor>
</comment>
<keyword evidence="13" id="KW-1185">Reference proteome</keyword>
<reference evidence="13" key="1">
    <citation type="journal article" date="2019" name="Int. J. Syst. Evol. Microbiol.">
        <title>The Global Catalogue of Microorganisms (GCM) 10K type strain sequencing project: providing services to taxonomists for standard genome sequencing and annotation.</title>
        <authorList>
            <consortium name="The Broad Institute Genomics Platform"/>
            <consortium name="The Broad Institute Genome Sequencing Center for Infectious Disease"/>
            <person name="Wu L."/>
            <person name="Ma J."/>
        </authorList>
    </citation>
    <scope>NUCLEOTIDE SEQUENCE [LARGE SCALE GENOMIC DNA]</scope>
    <source>
        <strain evidence="13">CGMCC 4.7178</strain>
    </source>
</reference>
<dbReference type="InterPro" id="IPR005479">
    <property type="entry name" value="CPAse_ATP-bd"/>
</dbReference>
<dbReference type="EMBL" id="BMMP01000005">
    <property type="protein sequence ID" value="GGO46918.1"/>
    <property type="molecule type" value="Genomic_DNA"/>
</dbReference>
<dbReference type="PANTHER" id="PTHR18866">
    <property type="entry name" value="CARBOXYLASE:PYRUVATE/ACETYL-COA/PROPIONYL-COA CARBOXYLASE"/>
    <property type="match status" value="1"/>
</dbReference>
<dbReference type="SUPFAM" id="SSF51230">
    <property type="entry name" value="Single hybrid motif"/>
    <property type="match status" value="1"/>
</dbReference>
<dbReference type="Pfam" id="PF02786">
    <property type="entry name" value="CPSase_L_D2"/>
    <property type="match status" value="1"/>
</dbReference>
<dbReference type="InterPro" id="IPR016185">
    <property type="entry name" value="PreATP-grasp_dom_sf"/>
</dbReference>
<keyword evidence="3" id="KW-0436">Ligase</keyword>
<dbReference type="SUPFAM" id="SSF51246">
    <property type="entry name" value="Rudiment single hybrid motif"/>
    <property type="match status" value="1"/>
</dbReference>
<keyword evidence="6" id="KW-0092">Biotin</keyword>
<organism evidence="12 13">
    <name type="scientific">Streptomyces daqingensis</name>
    <dbReference type="NCBI Taxonomy" id="1472640"/>
    <lineage>
        <taxon>Bacteria</taxon>
        <taxon>Bacillati</taxon>
        <taxon>Actinomycetota</taxon>
        <taxon>Actinomycetes</taxon>
        <taxon>Kitasatosporales</taxon>
        <taxon>Streptomycetaceae</taxon>
        <taxon>Streptomyces</taxon>
    </lineage>
</organism>
<proteinExistence type="predicted"/>
<dbReference type="InterPro" id="IPR011764">
    <property type="entry name" value="Biotin_carboxylation_dom"/>
</dbReference>
<dbReference type="SUPFAM" id="SSF52440">
    <property type="entry name" value="PreATP-grasp domain"/>
    <property type="match status" value="1"/>
</dbReference>
<dbReference type="Gene3D" id="3.30.470.20">
    <property type="entry name" value="ATP-grasp fold, B domain"/>
    <property type="match status" value="1"/>
</dbReference>
<dbReference type="InterPro" id="IPR011054">
    <property type="entry name" value="Rudment_hybrid_motif"/>
</dbReference>
<dbReference type="PROSITE" id="PS00188">
    <property type="entry name" value="BIOTIN"/>
    <property type="match status" value="1"/>
</dbReference>
<dbReference type="RefSeq" id="WP_189036796.1">
    <property type="nucleotide sequence ID" value="NZ_BMMP01000005.1"/>
</dbReference>
<dbReference type="Pfam" id="PF21139">
    <property type="entry name" value="BT_MCC_alpha"/>
    <property type="match status" value="1"/>
</dbReference>
<dbReference type="SMART" id="SM00878">
    <property type="entry name" value="Biotin_carb_C"/>
    <property type="match status" value="1"/>
</dbReference>
<dbReference type="CDD" id="cd06850">
    <property type="entry name" value="biotinyl_domain"/>
    <property type="match status" value="1"/>
</dbReference>
<dbReference type="Proteomes" id="UP000631535">
    <property type="component" value="Unassembled WGS sequence"/>
</dbReference>
<feature type="domain" description="Lipoyl-binding" evidence="9">
    <location>
        <begin position="625"/>
        <end position="702"/>
    </location>
</feature>
<evidence type="ECO:0000256" key="2">
    <source>
        <dbReference type="ARBA" id="ARBA00013263"/>
    </source>
</evidence>
<dbReference type="InterPro" id="IPR011761">
    <property type="entry name" value="ATP-grasp"/>
</dbReference>
<dbReference type="PROSITE" id="PS50975">
    <property type="entry name" value="ATP_GRASP"/>
    <property type="match status" value="1"/>
</dbReference>
<evidence type="ECO:0000259" key="11">
    <source>
        <dbReference type="PROSITE" id="PS50979"/>
    </source>
</evidence>
<dbReference type="InterPro" id="IPR005482">
    <property type="entry name" value="Biotin_COase_C"/>
</dbReference>
<feature type="domain" description="ATP-grasp" evidence="10">
    <location>
        <begin position="120"/>
        <end position="327"/>
    </location>
</feature>
<evidence type="ECO:0000256" key="4">
    <source>
        <dbReference type="ARBA" id="ARBA00022741"/>
    </source>
</evidence>
<evidence type="ECO:0000256" key="6">
    <source>
        <dbReference type="ARBA" id="ARBA00023267"/>
    </source>
</evidence>
<dbReference type="PANTHER" id="PTHR18866:SF33">
    <property type="entry name" value="METHYLCROTONOYL-COA CARBOXYLASE SUBUNIT ALPHA, MITOCHONDRIAL-RELATED"/>
    <property type="match status" value="1"/>
</dbReference>
<dbReference type="EC" id="6.3.4.14" evidence="2"/>
<dbReference type="InterPro" id="IPR048429">
    <property type="entry name" value="MCC_alpha_BT"/>
</dbReference>
<evidence type="ECO:0000256" key="1">
    <source>
        <dbReference type="ARBA" id="ARBA00001953"/>
    </source>
</evidence>
<keyword evidence="5 7" id="KW-0067">ATP-binding</keyword>
<dbReference type="SUPFAM" id="SSF56059">
    <property type="entry name" value="Glutathione synthetase ATP-binding domain-like"/>
    <property type="match status" value="1"/>
</dbReference>
<evidence type="ECO:0000259" key="10">
    <source>
        <dbReference type="PROSITE" id="PS50975"/>
    </source>
</evidence>
<gene>
    <name evidence="12" type="ORF">GCM10012287_18340</name>
</gene>
<evidence type="ECO:0000313" key="12">
    <source>
        <dbReference type="EMBL" id="GGO46918.1"/>
    </source>
</evidence>
<dbReference type="Gene3D" id="3.30.700.40">
    <property type="match status" value="1"/>
</dbReference>
<evidence type="ECO:0000259" key="9">
    <source>
        <dbReference type="PROSITE" id="PS50968"/>
    </source>
</evidence>
<name>A0ABQ2M4S1_9ACTN</name>
<feature type="compositionally biased region" description="Polar residues" evidence="8">
    <location>
        <begin position="392"/>
        <end position="401"/>
    </location>
</feature>
<protein>
    <recommendedName>
        <fullName evidence="2">biotin carboxylase</fullName>
        <ecNumber evidence="2">6.3.4.14</ecNumber>
    </recommendedName>
</protein>
<dbReference type="Pfam" id="PF00289">
    <property type="entry name" value="Biotin_carb_N"/>
    <property type="match status" value="1"/>
</dbReference>
<evidence type="ECO:0000313" key="13">
    <source>
        <dbReference type="Proteomes" id="UP000631535"/>
    </source>
</evidence>
<dbReference type="Pfam" id="PF02785">
    <property type="entry name" value="Biotin_carb_C"/>
    <property type="match status" value="1"/>
</dbReference>
<evidence type="ECO:0000256" key="7">
    <source>
        <dbReference type="PROSITE-ProRule" id="PRU00409"/>
    </source>
</evidence>
<comment type="caution">
    <text evidence="12">The sequence shown here is derived from an EMBL/GenBank/DDBJ whole genome shotgun (WGS) entry which is preliminary data.</text>
</comment>
<evidence type="ECO:0000256" key="8">
    <source>
        <dbReference type="SAM" id="MobiDB-lite"/>
    </source>
</evidence>
<dbReference type="Pfam" id="PF00364">
    <property type="entry name" value="Biotin_lipoyl"/>
    <property type="match status" value="1"/>
</dbReference>
<dbReference type="InterPro" id="IPR011053">
    <property type="entry name" value="Single_hybrid_motif"/>
</dbReference>
<dbReference type="InterPro" id="IPR000089">
    <property type="entry name" value="Biotin_lipoyl"/>
</dbReference>
<evidence type="ECO:0000256" key="3">
    <source>
        <dbReference type="ARBA" id="ARBA00022598"/>
    </source>
</evidence>
<keyword evidence="4 7" id="KW-0547">Nucleotide-binding</keyword>